<keyword evidence="4" id="KW-0238">DNA-binding</keyword>
<evidence type="ECO:0000256" key="3">
    <source>
        <dbReference type="ARBA" id="ARBA00023015"/>
    </source>
</evidence>
<evidence type="ECO:0000256" key="4">
    <source>
        <dbReference type="ARBA" id="ARBA00023125"/>
    </source>
</evidence>
<dbReference type="PRINTS" id="PR00039">
    <property type="entry name" value="HTHLYSR"/>
</dbReference>
<protein>
    <recommendedName>
        <fullName evidence="2">HTH-type transcriptional regulator CzcR</fullName>
    </recommendedName>
</protein>
<dbReference type="Pfam" id="PF00126">
    <property type="entry name" value="HTH_1"/>
    <property type="match status" value="1"/>
</dbReference>
<dbReference type="PROSITE" id="PS50931">
    <property type="entry name" value="HTH_LYSR"/>
    <property type="match status" value="1"/>
</dbReference>
<dbReference type="SUPFAM" id="SSF46785">
    <property type="entry name" value="Winged helix' DNA-binding domain"/>
    <property type="match status" value="1"/>
</dbReference>
<sequence>MNLLKLEIVVLIKKYKKLTIVAEQLGVKQPTITFHIKSLEEELGVPLFELRSGRYFLTEAGEALHHYACKIDALMKEARRVTQEFKDFHKGAITIGASYVPATYLLPEIVHQFQCEFPNIKITLMVKTAPEIRTMLQNHEIDLGVISAAPFDESSLKQTNVMPDTLVLAFSKEHHFSKKENVSLQDIEKERIILHRNPSTTRDLLTKWMLAHNITFQSEIELDSLETMKQILKYGNGVAFISKLAIEQEVQRNELCYIPIPEFEFQRNIYTIHHEDRWNSKIISFLLHNITSYATKIKRLSFYTTAF</sequence>
<keyword evidence="3" id="KW-0805">Transcription regulation</keyword>
<dbReference type="Pfam" id="PF03466">
    <property type="entry name" value="LysR_substrate"/>
    <property type="match status" value="1"/>
</dbReference>
<evidence type="ECO:0000313" key="7">
    <source>
        <dbReference type="EMBL" id="QHH92126.1"/>
    </source>
</evidence>
<reference evidence="7 8" key="1">
    <citation type="submission" date="2019-07" db="EMBL/GenBank/DDBJ databases">
        <authorList>
            <person name="Yu W.S."/>
            <person name="Cheong H.-M."/>
            <person name="Choi Y."/>
            <person name="Hwang K.J."/>
            <person name="Jung K."/>
            <person name="Lee S."/>
            <person name="Choi C."/>
        </authorList>
    </citation>
    <scope>NUCLEOTIDE SEQUENCE [LARGE SCALE GENOMIC DNA]</scope>
    <source>
        <strain evidence="7 8">NCCP 15909</strain>
    </source>
</reference>
<proteinExistence type="inferred from homology"/>
<feature type="domain" description="HTH lysR-type" evidence="6">
    <location>
        <begin position="1"/>
        <end position="58"/>
    </location>
</feature>
<dbReference type="Gene3D" id="3.40.190.290">
    <property type="match status" value="1"/>
</dbReference>
<dbReference type="PANTHER" id="PTHR30126:SF39">
    <property type="entry name" value="HTH-TYPE TRANSCRIPTIONAL REGULATOR CYSL"/>
    <property type="match status" value="1"/>
</dbReference>
<dbReference type="InterPro" id="IPR005119">
    <property type="entry name" value="LysR_subst-bd"/>
</dbReference>
<dbReference type="EMBL" id="CP041979">
    <property type="protein sequence ID" value="QHH92126.1"/>
    <property type="molecule type" value="Genomic_DNA"/>
</dbReference>
<dbReference type="Gene3D" id="1.10.10.10">
    <property type="entry name" value="Winged helix-like DNA-binding domain superfamily/Winged helix DNA-binding domain"/>
    <property type="match status" value="1"/>
</dbReference>
<comment type="similarity">
    <text evidence="1">Belongs to the LysR transcriptional regulatory family.</text>
</comment>
<accession>A0ABX6IBC4</accession>
<dbReference type="Proteomes" id="UP000464796">
    <property type="component" value="Chromosome"/>
</dbReference>
<evidence type="ECO:0000256" key="5">
    <source>
        <dbReference type="ARBA" id="ARBA00023163"/>
    </source>
</evidence>
<gene>
    <name evidence="7" type="ORF">FPL01_28270</name>
</gene>
<dbReference type="SUPFAM" id="SSF53850">
    <property type="entry name" value="Periplasmic binding protein-like II"/>
    <property type="match status" value="1"/>
</dbReference>
<keyword evidence="8" id="KW-1185">Reference proteome</keyword>
<dbReference type="CDD" id="cd05466">
    <property type="entry name" value="PBP2_LTTR_substrate"/>
    <property type="match status" value="1"/>
</dbReference>
<organism evidence="7 8">
    <name type="scientific">Bacillus pacificus</name>
    <dbReference type="NCBI Taxonomy" id="2026187"/>
    <lineage>
        <taxon>Bacteria</taxon>
        <taxon>Bacillati</taxon>
        <taxon>Bacillota</taxon>
        <taxon>Bacilli</taxon>
        <taxon>Bacillales</taxon>
        <taxon>Bacillaceae</taxon>
        <taxon>Bacillus</taxon>
        <taxon>Bacillus cereus group</taxon>
    </lineage>
</organism>
<evidence type="ECO:0000256" key="1">
    <source>
        <dbReference type="ARBA" id="ARBA00009437"/>
    </source>
</evidence>
<dbReference type="PANTHER" id="PTHR30126">
    <property type="entry name" value="HTH-TYPE TRANSCRIPTIONAL REGULATOR"/>
    <property type="match status" value="1"/>
</dbReference>
<evidence type="ECO:0000313" key="8">
    <source>
        <dbReference type="Proteomes" id="UP000464796"/>
    </source>
</evidence>
<dbReference type="InterPro" id="IPR000847">
    <property type="entry name" value="LysR_HTH_N"/>
</dbReference>
<keyword evidence="5" id="KW-0804">Transcription</keyword>
<evidence type="ECO:0000256" key="2">
    <source>
        <dbReference type="ARBA" id="ARBA00018718"/>
    </source>
</evidence>
<dbReference type="InterPro" id="IPR036388">
    <property type="entry name" value="WH-like_DNA-bd_sf"/>
</dbReference>
<name>A0ABX6IBC4_9BACI</name>
<evidence type="ECO:0000259" key="6">
    <source>
        <dbReference type="PROSITE" id="PS50931"/>
    </source>
</evidence>
<dbReference type="InterPro" id="IPR036390">
    <property type="entry name" value="WH_DNA-bd_sf"/>
</dbReference>